<evidence type="ECO:0000313" key="1">
    <source>
        <dbReference type="EMBL" id="RCH84188.1"/>
    </source>
</evidence>
<accession>A0A367J2M0</accession>
<reference evidence="1 2" key="1">
    <citation type="journal article" date="2018" name="G3 (Bethesda)">
        <title>Phylogenetic and Phylogenomic Definition of Rhizopus Species.</title>
        <authorList>
            <person name="Gryganskyi A.P."/>
            <person name="Golan J."/>
            <person name="Dolatabadi S."/>
            <person name="Mondo S."/>
            <person name="Robb S."/>
            <person name="Idnurm A."/>
            <person name="Muszewska A."/>
            <person name="Steczkiewicz K."/>
            <person name="Masonjones S."/>
            <person name="Liao H.L."/>
            <person name="Gajdeczka M.T."/>
            <person name="Anike F."/>
            <person name="Vuek A."/>
            <person name="Anishchenko I.M."/>
            <person name="Voigt K."/>
            <person name="de Hoog G.S."/>
            <person name="Smith M.E."/>
            <person name="Heitman J."/>
            <person name="Vilgalys R."/>
            <person name="Stajich J.E."/>
        </authorList>
    </citation>
    <scope>NUCLEOTIDE SEQUENCE [LARGE SCALE GENOMIC DNA]</scope>
    <source>
        <strain evidence="1 2">LSU 92-RS-03</strain>
    </source>
</reference>
<dbReference type="EMBL" id="PJQM01004518">
    <property type="protein sequence ID" value="RCH84188.1"/>
    <property type="molecule type" value="Genomic_DNA"/>
</dbReference>
<feature type="non-terminal residue" evidence="1">
    <location>
        <position position="1"/>
    </location>
</feature>
<dbReference type="Proteomes" id="UP000253551">
    <property type="component" value="Unassembled WGS sequence"/>
</dbReference>
<keyword evidence="2" id="KW-1185">Reference proteome</keyword>
<evidence type="ECO:0000313" key="2">
    <source>
        <dbReference type="Proteomes" id="UP000253551"/>
    </source>
</evidence>
<dbReference type="AlphaFoldDB" id="A0A367J2M0"/>
<proteinExistence type="predicted"/>
<evidence type="ECO:0008006" key="3">
    <source>
        <dbReference type="Google" id="ProtNLM"/>
    </source>
</evidence>
<gene>
    <name evidence="1" type="ORF">CU098_009053</name>
</gene>
<organism evidence="1 2">
    <name type="scientific">Rhizopus stolonifer</name>
    <name type="common">Rhizopus nigricans</name>
    <dbReference type="NCBI Taxonomy" id="4846"/>
    <lineage>
        <taxon>Eukaryota</taxon>
        <taxon>Fungi</taxon>
        <taxon>Fungi incertae sedis</taxon>
        <taxon>Mucoromycota</taxon>
        <taxon>Mucoromycotina</taxon>
        <taxon>Mucoromycetes</taxon>
        <taxon>Mucorales</taxon>
        <taxon>Mucorineae</taxon>
        <taxon>Rhizopodaceae</taxon>
        <taxon>Rhizopus</taxon>
    </lineage>
</organism>
<sequence>LQEAIQVKKARKTEVGEVEAVVNPKRMKKMHAIVHLVDMRWIRSAWGKVSFDTIRNSWRHTYILSLSDDEDATINATTENLLANCDINESIDDMIIDINGHQFSDAK</sequence>
<comment type="caution">
    <text evidence="1">The sequence shown here is derived from an EMBL/GenBank/DDBJ whole genome shotgun (WGS) entry which is preliminary data.</text>
</comment>
<protein>
    <recommendedName>
        <fullName evidence="3">DDE-1 domain-containing protein</fullName>
    </recommendedName>
</protein>
<name>A0A367J2M0_RHIST</name>